<evidence type="ECO:0000256" key="3">
    <source>
        <dbReference type="ARBA" id="ARBA00022741"/>
    </source>
</evidence>
<dbReference type="SMART" id="SM00382">
    <property type="entry name" value="AAA"/>
    <property type="match status" value="1"/>
</dbReference>
<dbReference type="EMBL" id="JAEQMG010000061">
    <property type="protein sequence ID" value="MBK6088452.1"/>
    <property type="molecule type" value="Genomic_DNA"/>
</dbReference>
<sequence>MMNTILTTQNLTKKYGDKIAAGNINIHIREGEIYGLIGRNGAGKTTIMRMISGLSSPTSGSYEIHGEHSRGVGVLIESPGVYNNRSAFDNLRIKCIAMGCYSKEYVDGLLKTVGLTDTGKKKVGSFSLGMRQRLGIALALAGDPKLIVLDEPINGLDPQGIAEVRETLEKLRDEKGITVMVSSHILEELGKVADSFGIINNGELIQEFTSEELERRCGQYITVNTDDNEKAMEIIRSLGIENAVLSGSKIRIDEHLDQTAAINKALVTAGLAVDEIHTTNISLEDYYLSLTGGKHDD</sequence>
<organism evidence="6 7">
    <name type="scientific">Ruminococcus difficilis</name>
    <dbReference type="NCBI Taxonomy" id="2763069"/>
    <lineage>
        <taxon>Bacteria</taxon>
        <taxon>Bacillati</taxon>
        <taxon>Bacillota</taxon>
        <taxon>Clostridia</taxon>
        <taxon>Eubacteriales</taxon>
        <taxon>Oscillospiraceae</taxon>
        <taxon>Ruminococcus</taxon>
    </lineage>
</organism>
<name>A0A934U3M1_9FIRM</name>
<dbReference type="AlphaFoldDB" id="A0A934U3M1"/>
<comment type="caution">
    <text evidence="6">The sequence shown here is derived from an EMBL/GenBank/DDBJ whole genome shotgun (WGS) entry which is preliminary data.</text>
</comment>
<evidence type="ECO:0000313" key="6">
    <source>
        <dbReference type="EMBL" id="MBK6088452.1"/>
    </source>
</evidence>
<dbReference type="PROSITE" id="PS50893">
    <property type="entry name" value="ABC_TRANSPORTER_2"/>
    <property type="match status" value="1"/>
</dbReference>
<accession>A0A934U3M1</accession>
<dbReference type="InterPro" id="IPR003439">
    <property type="entry name" value="ABC_transporter-like_ATP-bd"/>
</dbReference>
<dbReference type="Proteomes" id="UP000633365">
    <property type="component" value="Unassembled WGS sequence"/>
</dbReference>
<evidence type="ECO:0000313" key="7">
    <source>
        <dbReference type="Proteomes" id="UP000633365"/>
    </source>
</evidence>
<keyword evidence="7" id="KW-1185">Reference proteome</keyword>
<dbReference type="GO" id="GO:0005524">
    <property type="term" value="F:ATP binding"/>
    <property type="evidence" value="ECO:0007669"/>
    <property type="project" value="UniProtKB-KW"/>
</dbReference>
<evidence type="ECO:0000256" key="2">
    <source>
        <dbReference type="ARBA" id="ARBA00022448"/>
    </source>
</evidence>
<protein>
    <submittedName>
        <fullName evidence="6">ATP-binding cassette domain-containing protein</fullName>
    </submittedName>
</protein>
<dbReference type="GO" id="GO:0016887">
    <property type="term" value="F:ATP hydrolysis activity"/>
    <property type="evidence" value="ECO:0007669"/>
    <property type="project" value="InterPro"/>
</dbReference>
<dbReference type="PANTHER" id="PTHR43335">
    <property type="entry name" value="ABC TRANSPORTER, ATP-BINDING PROTEIN"/>
    <property type="match status" value="1"/>
</dbReference>
<dbReference type="SUPFAM" id="SSF52540">
    <property type="entry name" value="P-loop containing nucleoside triphosphate hydrolases"/>
    <property type="match status" value="1"/>
</dbReference>
<comment type="similarity">
    <text evidence="1">Belongs to the ABC transporter superfamily.</text>
</comment>
<keyword evidence="2" id="KW-0813">Transport</keyword>
<reference evidence="6" key="1">
    <citation type="submission" date="2021-01" db="EMBL/GenBank/DDBJ databases">
        <title>Genome public.</title>
        <authorList>
            <person name="Liu C."/>
            <person name="Sun Q."/>
        </authorList>
    </citation>
    <scope>NUCLEOTIDE SEQUENCE</scope>
    <source>
        <strain evidence="6">M6</strain>
    </source>
</reference>
<proteinExistence type="inferred from homology"/>
<dbReference type="PROSITE" id="PS00211">
    <property type="entry name" value="ABC_TRANSPORTER_1"/>
    <property type="match status" value="1"/>
</dbReference>
<evidence type="ECO:0000256" key="4">
    <source>
        <dbReference type="ARBA" id="ARBA00022840"/>
    </source>
</evidence>
<dbReference type="PANTHER" id="PTHR43335:SF8">
    <property type="entry name" value="ABC TRANSPORTER, ATP-BINDING PROTEIN"/>
    <property type="match status" value="1"/>
</dbReference>
<dbReference type="Pfam" id="PF00005">
    <property type="entry name" value="ABC_tran"/>
    <property type="match status" value="1"/>
</dbReference>
<dbReference type="RefSeq" id="WP_201427349.1">
    <property type="nucleotide sequence ID" value="NZ_JAEQMG010000061.1"/>
</dbReference>
<dbReference type="InterPro" id="IPR003593">
    <property type="entry name" value="AAA+_ATPase"/>
</dbReference>
<evidence type="ECO:0000256" key="1">
    <source>
        <dbReference type="ARBA" id="ARBA00005417"/>
    </source>
</evidence>
<dbReference type="InterPro" id="IPR027417">
    <property type="entry name" value="P-loop_NTPase"/>
</dbReference>
<keyword evidence="4 6" id="KW-0067">ATP-binding</keyword>
<gene>
    <name evidence="6" type="ORF">JKK62_07255</name>
</gene>
<dbReference type="Gene3D" id="3.40.50.300">
    <property type="entry name" value="P-loop containing nucleotide triphosphate hydrolases"/>
    <property type="match status" value="1"/>
</dbReference>
<evidence type="ECO:0000259" key="5">
    <source>
        <dbReference type="PROSITE" id="PS50893"/>
    </source>
</evidence>
<keyword evidence="3" id="KW-0547">Nucleotide-binding</keyword>
<feature type="domain" description="ABC transporter" evidence="5">
    <location>
        <begin position="6"/>
        <end position="226"/>
    </location>
</feature>
<dbReference type="InterPro" id="IPR017871">
    <property type="entry name" value="ABC_transporter-like_CS"/>
</dbReference>